<reference evidence="2 3" key="1">
    <citation type="journal article" date="2014" name="Nature">
        <title>The genome of the recently domesticated crop plant sugar beet (Beta vulgaris).</title>
        <authorList>
            <person name="Dohm J.C."/>
            <person name="Minoche A.E."/>
            <person name="Holtgrawe D."/>
            <person name="Capella-Gutierrez S."/>
            <person name="Zakrzewski F."/>
            <person name="Tafer H."/>
            <person name="Rupp O."/>
            <person name="Sorensen T.R."/>
            <person name="Stracke R."/>
            <person name="Reinhardt R."/>
            <person name="Goesmann A."/>
            <person name="Kraft T."/>
            <person name="Schulz B."/>
            <person name="Stadler P.F."/>
            <person name="Schmidt T."/>
            <person name="Gabaldon T."/>
            <person name="Lehrach H."/>
            <person name="Weisshaar B."/>
            <person name="Himmelbauer H."/>
        </authorList>
    </citation>
    <scope>NUCLEOTIDE SEQUENCE [LARGE SCALE GENOMIC DNA]</scope>
    <source>
        <tissue evidence="2">Taproot</tissue>
    </source>
</reference>
<dbReference type="EMBL" id="KQ097850">
    <property type="protein sequence ID" value="KMS93903.1"/>
    <property type="molecule type" value="Genomic_DNA"/>
</dbReference>
<dbReference type="Gramene" id="KMS93903">
    <property type="protein sequence ID" value="KMS93903"/>
    <property type="gene ID" value="BVRB_026760"/>
</dbReference>
<keyword evidence="1" id="KW-0812">Transmembrane</keyword>
<organism evidence="2 3">
    <name type="scientific">Beta vulgaris subsp. vulgaris</name>
    <name type="common">Beet</name>
    <dbReference type="NCBI Taxonomy" id="3555"/>
    <lineage>
        <taxon>Eukaryota</taxon>
        <taxon>Viridiplantae</taxon>
        <taxon>Streptophyta</taxon>
        <taxon>Embryophyta</taxon>
        <taxon>Tracheophyta</taxon>
        <taxon>Spermatophyta</taxon>
        <taxon>Magnoliopsida</taxon>
        <taxon>eudicotyledons</taxon>
        <taxon>Gunneridae</taxon>
        <taxon>Pentapetalae</taxon>
        <taxon>Caryophyllales</taxon>
        <taxon>Chenopodiaceae</taxon>
        <taxon>Betoideae</taxon>
        <taxon>Beta</taxon>
    </lineage>
</organism>
<evidence type="ECO:0000313" key="2">
    <source>
        <dbReference type="EMBL" id="KMS93903.1"/>
    </source>
</evidence>
<feature type="transmembrane region" description="Helical" evidence="1">
    <location>
        <begin position="32"/>
        <end position="50"/>
    </location>
</feature>
<name>A0A0J8B1X6_BETVV</name>
<gene>
    <name evidence="2" type="ORF">BVRB_026760</name>
</gene>
<evidence type="ECO:0000256" key="1">
    <source>
        <dbReference type="SAM" id="Phobius"/>
    </source>
</evidence>
<dbReference type="Proteomes" id="UP000035740">
    <property type="component" value="Unassembled WGS sequence"/>
</dbReference>
<keyword evidence="1" id="KW-0472">Membrane</keyword>
<keyword evidence="3" id="KW-1185">Reference proteome</keyword>
<proteinExistence type="predicted"/>
<evidence type="ECO:0000313" key="3">
    <source>
        <dbReference type="Proteomes" id="UP000035740"/>
    </source>
</evidence>
<accession>A0A0J8B1X6</accession>
<sequence>MDPGYVDAAKSAAAGIDSPGYHWYSDASQTNTNAIAALAAALAAILFNNVQ</sequence>
<protein>
    <submittedName>
        <fullName evidence="2">Uncharacterized protein</fullName>
    </submittedName>
</protein>
<keyword evidence="1" id="KW-1133">Transmembrane helix</keyword>
<dbReference type="AlphaFoldDB" id="A0A0J8B1X6"/>